<dbReference type="PANTHER" id="PTHR39340:SF1">
    <property type="entry name" value="SULFOFRUCTOSEPHOSPHATE ALDOLASE"/>
    <property type="match status" value="1"/>
</dbReference>
<dbReference type="InterPro" id="IPR050552">
    <property type="entry name" value="LacD_aldolase"/>
</dbReference>
<dbReference type="PANTHER" id="PTHR39340">
    <property type="entry name" value="SULFOFRUCTOSEPHOSPHATE ALDOLASE"/>
    <property type="match status" value="1"/>
</dbReference>
<dbReference type="InterPro" id="IPR013785">
    <property type="entry name" value="Aldolase_TIM"/>
</dbReference>
<dbReference type="EMBL" id="FCOC02000010">
    <property type="protein sequence ID" value="SAL35128.1"/>
    <property type="molecule type" value="Genomic_DNA"/>
</dbReference>
<dbReference type="GO" id="GO:0016301">
    <property type="term" value="F:kinase activity"/>
    <property type="evidence" value="ECO:0007669"/>
    <property type="project" value="UniProtKB-KW"/>
</dbReference>
<dbReference type="OrthoDB" id="111160at2"/>
<organism evidence="3 4">
    <name type="scientific">Caballeronia sordidicola</name>
    <name type="common">Burkholderia sordidicola</name>
    <dbReference type="NCBI Taxonomy" id="196367"/>
    <lineage>
        <taxon>Bacteria</taxon>
        <taxon>Pseudomonadati</taxon>
        <taxon>Pseudomonadota</taxon>
        <taxon>Betaproteobacteria</taxon>
        <taxon>Burkholderiales</taxon>
        <taxon>Burkholderiaceae</taxon>
        <taxon>Caballeronia</taxon>
    </lineage>
</organism>
<keyword evidence="3" id="KW-0418">Kinase</keyword>
<evidence type="ECO:0000256" key="1">
    <source>
        <dbReference type="ARBA" id="ARBA00023239"/>
    </source>
</evidence>
<keyword evidence="3" id="KW-0808">Transferase</keyword>
<evidence type="ECO:0000313" key="3">
    <source>
        <dbReference type="EMBL" id="SAL35128.1"/>
    </source>
</evidence>
<keyword evidence="1" id="KW-0456">Lyase</keyword>
<feature type="domain" description="DUF2090" evidence="2">
    <location>
        <begin position="8"/>
        <end position="299"/>
    </location>
</feature>
<protein>
    <submittedName>
        <fullName evidence="3">Carbohydrate kinase</fullName>
    </submittedName>
</protein>
<accession>A0A158GSR5</accession>
<dbReference type="GO" id="GO:1902777">
    <property type="term" value="P:6-sulfoquinovose(1-) catabolic process"/>
    <property type="evidence" value="ECO:0007669"/>
    <property type="project" value="TreeGrafter"/>
</dbReference>
<dbReference type="InterPro" id="IPR018659">
    <property type="entry name" value="DUF2090"/>
</dbReference>
<dbReference type="GO" id="GO:0061595">
    <property type="term" value="F:6-deoxy-6-sulfofructose-1-phosphate aldolase activity"/>
    <property type="evidence" value="ECO:0007669"/>
    <property type="project" value="TreeGrafter"/>
</dbReference>
<dbReference type="Pfam" id="PF09863">
    <property type="entry name" value="DUF2090"/>
    <property type="match status" value="1"/>
</dbReference>
<proteinExistence type="predicted"/>
<name>A0A158GSR5_CABSO</name>
<sequence length="304" mass="33669">MTLGYTKPLYILPFDHRASYIKGMFNLKAPLTDEQHAKVSDSKQLIYEGFKNALSQGVSADAAGILVDEEFGASILADATKNHIITAVSTEQSGSDEFLFEYGDDFEKHLDSVKPTFAKALVRYNPEGDAELNKRQTARLKQLSDYCTKKQVPFMFELLVPATDAQLEKVGKDKDAYDLKLRPTLMRNAIEALQDAGVEPAVWKIEGLDQRDDAVKLVETAQRGGRTDVGCIILGRGASDEKVKAWLKTAASVPGFIGFAVGRTSFFEPVADFEAKKISREDAAKEIGRRYRGWVDTFESGRQA</sequence>
<reference evidence="3 4" key="1">
    <citation type="submission" date="2016-01" db="EMBL/GenBank/DDBJ databases">
        <authorList>
            <person name="Oliw E.H."/>
        </authorList>
    </citation>
    <scope>NUCLEOTIDE SEQUENCE [LARGE SCALE GENOMIC DNA]</scope>
    <source>
        <strain evidence="3">LMG 22029</strain>
    </source>
</reference>
<gene>
    <name evidence="3" type="ORF">AWB64_03450</name>
</gene>
<dbReference type="Gene3D" id="3.20.20.70">
    <property type="entry name" value="Aldolase class I"/>
    <property type="match status" value="1"/>
</dbReference>
<dbReference type="Proteomes" id="UP000054893">
    <property type="component" value="Unassembled WGS sequence"/>
</dbReference>
<evidence type="ECO:0000313" key="4">
    <source>
        <dbReference type="Proteomes" id="UP000054893"/>
    </source>
</evidence>
<dbReference type="AlphaFoldDB" id="A0A158GSR5"/>
<dbReference type="RefSeq" id="WP_060856598.1">
    <property type="nucleotide sequence ID" value="NZ_FCOC02000010.1"/>
</dbReference>
<evidence type="ECO:0000259" key="2">
    <source>
        <dbReference type="Pfam" id="PF09863"/>
    </source>
</evidence>
<dbReference type="SUPFAM" id="SSF51569">
    <property type="entry name" value="Aldolase"/>
    <property type="match status" value="1"/>
</dbReference>